<dbReference type="Proteomes" id="UP000285575">
    <property type="component" value="Unassembled WGS sequence"/>
</dbReference>
<name>A0A437RT73_9BURK</name>
<keyword evidence="3" id="KW-1185">Reference proteome</keyword>
<accession>A0A437RT73</accession>
<dbReference type="InterPro" id="IPR029068">
    <property type="entry name" value="Glyas_Bleomycin-R_OHBP_Dase"/>
</dbReference>
<proteinExistence type="predicted"/>
<evidence type="ECO:0000313" key="3">
    <source>
        <dbReference type="Proteomes" id="UP000285575"/>
    </source>
</evidence>
<protein>
    <submittedName>
        <fullName evidence="2">VOC family protein</fullName>
    </submittedName>
</protein>
<dbReference type="Gene3D" id="3.10.180.10">
    <property type="entry name" value="2,3-Dihydroxybiphenyl 1,2-Dioxygenase, domain 1"/>
    <property type="match status" value="1"/>
</dbReference>
<evidence type="ECO:0000313" key="2">
    <source>
        <dbReference type="EMBL" id="RVU49894.1"/>
    </source>
</evidence>
<organism evidence="2 3">
    <name type="scientific">Rubrivivax rivuli</name>
    <dbReference type="NCBI Taxonomy" id="1862385"/>
    <lineage>
        <taxon>Bacteria</taxon>
        <taxon>Pseudomonadati</taxon>
        <taxon>Pseudomonadota</taxon>
        <taxon>Betaproteobacteria</taxon>
        <taxon>Burkholderiales</taxon>
        <taxon>Sphaerotilaceae</taxon>
        <taxon>Rubrivivax</taxon>
    </lineage>
</organism>
<sequence length="222" mass="23439">MTGAATAVDHLVVAAATLEQGVAWCEATLGVTPGPGGRHALMGTHNRLLNLGSAAFPHSYLEIIAIDPEAPPPERPRWFGLDEPALQARIAQTPALVHVVARSAMLDMHRWGLITVGHQPGDPVKAGRDTPAGRLEWQILLRPDGTLLCGGALPTLIQWSGPHPTQAMPDSGLALQALSLHGLPPRAREVLRLRGVAHREEGPALSAVIRTPTGEVTLHSAA</sequence>
<dbReference type="InterPro" id="IPR025870">
    <property type="entry name" value="Glyoxalase-like_dom"/>
</dbReference>
<gene>
    <name evidence="2" type="ORF">EOE66_03160</name>
</gene>
<dbReference type="OrthoDB" id="5801364at2"/>
<dbReference type="EMBL" id="SACR01000001">
    <property type="protein sequence ID" value="RVU49894.1"/>
    <property type="molecule type" value="Genomic_DNA"/>
</dbReference>
<dbReference type="AlphaFoldDB" id="A0A437RT73"/>
<reference evidence="2 3" key="1">
    <citation type="submission" date="2019-01" db="EMBL/GenBank/DDBJ databases">
        <authorList>
            <person name="Chen W.-M."/>
        </authorList>
    </citation>
    <scope>NUCLEOTIDE SEQUENCE [LARGE SCALE GENOMIC DNA]</scope>
    <source>
        <strain evidence="2 3">KYPY4</strain>
    </source>
</reference>
<feature type="domain" description="Glyoxalase-like" evidence="1">
    <location>
        <begin position="8"/>
        <end position="183"/>
    </location>
</feature>
<dbReference type="Pfam" id="PF13468">
    <property type="entry name" value="Glyoxalase_3"/>
    <property type="match status" value="1"/>
</dbReference>
<evidence type="ECO:0000259" key="1">
    <source>
        <dbReference type="Pfam" id="PF13468"/>
    </source>
</evidence>
<comment type="caution">
    <text evidence="2">The sequence shown here is derived from an EMBL/GenBank/DDBJ whole genome shotgun (WGS) entry which is preliminary data.</text>
</comment>